<dbReference type="RefSeq" id="WP_322809094.1">
    <property type="nucleotide sequence ID" value="NZ_JAVBVO010000003.1"/>
</dbReference>
<sequence>MTNKTSLKKYFNLLLVLILTLPLLLPIEGHADTNRANSDVLGSQNWQGTTVTDQNGNDVTDLNTSFIGLAKYEAATNRYEFFDAATGLSRGDSGIYFLTQDQKKRVLISQTRNYNVVVDILTLNNELFTYRRMGKLADGSEGLVDVAHIPYQGTLDFTTPLTDLVTETGEIDKSKSGRDILADTKWQGTVVYDENGLDVSAYNGGFLGLARYEASTNRYEFFDKVSGQTRGDYGYYDVIRENKIRTHVSLGMNYAAAFELTEINSQRFTYTRMGKNAEGADIKVTVEHEPYLGEYPLNFTFGETNPEPEIPEIEKPEESKPGQDLLGSTNWQGTTVTDQNGNDVTALNAGFIGLARYDATTNRYEFYDAATGLSRGDSGIYFLTQDQKKRVLISQTRNYNVVVDILTLNTDLFTYQRMGKLLDGSEGLVDVAHVPYAGELEFTTPLSELVTETGTIDQNLPGRDILANTKWQGTVVYDENGQDVSVYNSSFLGLARYEATSNRYEFFDKATGQPRGDFGYYDVLRGNKLRAHVSLGMNYAAAFELTELNNQRFTYSRMGKNAQGEDIKVTVEHEPYQGEFALDFNFGQPIPVPEVPEVPETILPPTETPETTVPETQLPKVEQLTNDPKQKPATDAAIFPKLESGSTDASDFPQTGEKDSNLPILLGFISTLLGTIGFAYRKFR</sequence>
<keyword evidence="2" id="KW-1133">Transmembrane helix</keyword>
<evidence type="ECO:0000256" key="2">
    <source>
        <dbReference type="SAM" id="Phobius"/>
    </source>
</evidence>
<feature type="region of interest" description="Disordered" evidence="1">
    <location>
        <begin position="602"/>
        <end position="633"/>
    </location>
</feature>
<proteinExistence type="predicted"/>
<dbReference type="EMBL" id="JAVBVO010000003">
    <property type="protein sequence ID" value="MDZ5759200.1"/>
    <property type="molecule type" value="Genomic_DNA"/>
</dbReference>
<evidence type="ECO:0000313" key="4">
    <source>
        <dbReference type="EMBL" id="MDZ5759200.1"/>
    </source>
</evidence>
<comment type="caution">
    <text evidence="4">The sequence shown here is derived from an EMBL/GenBank/DDBJ whole genome shotgun (WGS) entry which is preliminary data.</text>
</comment>
<dbReference type="AlphaFoldDB" id="A0AAW9JR62"/>
<feature type="domain" description="DUF4822" evidence="3">
    <location>
        <begin position="179"/>
        <end position="299"/>
    </location>
</feature>
<feature type="transmembrane region" description="Helical" evidence="2">
    <location>
        <begin position="662"/>
        <end position="680"/>
    </location>
</feature>
<dbReference type="Proteomes" id="UP001290462">
    <property type="component" value="Unassembled WGS sequence"/>
</dbReference>
<evidence type="ECO:0000256" key="1">
    <source>
        <dbReference type="SAM" id="MobiDB-lite"/>
    </source>
</evidence>
<feature type="domain" description="DUF4822" evidence="3">
    <location>
        <begin position="324"/>
        <end position="441"/>
    </location>
</feature>
<evidence type="ECO:0000313" key="5">
    <source>
        <dbReference type="Proteomes" id="UP001290462"/>
    </source>
</evidence>
<evidence type="ECO:0000259" key="3">
    <source>
        <dbReference type="Pfam" id="PF16103"/>
    </source>
</evidence>
<dbReference type="Gene3D" id="2.40.128.540">
    <property type="entry name" value="Domain of unknown function DUF4822"/>
    <property type="match status" value="4"/>
</dbReference>
<dbReference type="InterPro" id="IPR032247">
    <property type="entry name" value="DUF4822"/>
</dbReference>
<dbReference type="Pfam" id="PF16103">
    <property type="entry name" value="DUF4822"/>
    <property type="match status" value="4"/>
</dbReference>
<keyword evidence="2" id="KW-0472">Membrane</keyword>
<feature type="region of interest" description="Disordered" evidence="1">
    <location>
        <begin position="308"/>
        <end position="339"/>
    </location>
</feature>
<feature type="compositionally biased region" description="Low complexity" evidence="1">
    <location>
        <begin position="602"/>
        <end position="619"/>
    </location>
</feature>
<feature type="domain" description="DUF4822" evidence="3">
    <location>
        <begin position="464"/>
        <end position="584"/>
    </location>
</feature>
<keyword evidence="2" id="KW-0812">Transmembrane</keyword>
<feature type="compositionally biased region" description="Basic and acidic residues" evidence="1">
    <location>
        <begin position="312"/>
        <end position="321"/>
    </location>
</feature>
<feature type="compositionally biased region" description="Polar residues" evidence="1">
    <location>
        <begin position="326"/>
        <end position="339"/>
    </location>
</feature>
<dbReference type="NCBIfam" id="TIGR01167">
    <property type="entry name" value="LPXTG_anchor"/>
    <property type="match status" value="1"/>
</dbReference>
<organism evidence="4 5">
    <name type="scientific">Carnobacterium maltaromaticum</name>
    <name type="common">Carnobacterium piscicola</name>
    <dbReference type="NCBI Taxonomy" id="2751"/>
    <lineage>
        <taxon>Bacteria</taxon>
        <taxon>Bacillati</taxon>
        <taxon>Bacillota</taxon>
        <taxon>Bacilli</taxon>
        <taxon>Lactobacillales</taxon>
        <taxon>Carnobacteriaceae</taxon>
        <taxon>Carnobacterium</taxon>
    </lineage>
</organism>
<accession>A0AAW9JR62</accession>
<protein>
    <submittedName>
        <fullName evidence="4">DUF4822 domain-containing protein</fullName>
    </submittedName>
</protein>
<name>A0AAW9JR62_CARML</name>
<reference evidence="4" key="1">
    <citation type="submission" date="2023-08" db="EMBL/GenBank/DDBJ databases">
        <title>Genomic characterization of piscicolin 126 produced by Carnobacterium maltaromaticum CM22 strain isolated from salmon (Salmo salar).</title>
        <authorList>
            <person name="Gonzalez-Gragera E."/>
            <person name="Garcia-Lopez J.D."/>
            <person name="Teso-Perez C."/>
            <person name="Gimenez-Hernandez I."/>
            <person name="Peralta-Sanchez J.M."/>
            <person name="Valdivia E."/>
            <person name="Montalban-Lopez M."/>
            <person name="Martin-Platero A.M."/>
            <person name="Banos A."/>
            <person name="Martinez-Bueno M."/>
        </authorList>
    </citation>
    <scope>NUCLEOTIDE SEQUENCE</scope>
    <source>
        <strain evidence="4">CM22</strain>
    </source>
</reference>
<feature type="domain" description="DUF4822" evidence="3">
    <location>
        <begin position="39"/>
        <end position="155"/>
    </location>
</feature>
<gene>
    <name evidence="4" type="ORF">RAK27_11065</name>
</gene>